<dbReference type="AlphaFoldDB" id="A0A1E4REN3"/>
<dbReference type="GO" id="GO:0008198">
    <property type="term" value="F:ferrous iron binding"/>
    <property type="evidence" value="ECO:0007669"/>
    <property type="project" value="EnsemblFungi"/>
</dbReference>
<organism evidence="13 14">
    <name type="scientific">Hyphopichia burtonii NRRL Y-1933</name>
    <dbReference type="NCBI Taxonomy" id="984485"/>
    <lineage>
        <taxon>Eukaryota</taxon>
        <taxon>Fungi</taxon>
        <taxon>Dikarya</taxon>
        <taxon>Ascomycota</taxon>
        <taxon>Saccharomycotina</taxon>
        <taxon>Pichiomycetes</taxon>
        <taxon>Debaryomycetaceae</taxon>
        <taxon>Hyphopichia</taxon>
    </lineage>
</organism>
<evidence type="ECO:0000313" key="13">
    <source>
        <dbReference type="EMBL" id="ODV65728.1"/>
    </source>
</evidence>
<dbReference type="RefSeq" id="XP_020074795.1">
    <property type="nucleotide sequence ID" value="XM_020223125.1"/>
</dbReference>
<dbReference type="PROSITE" id="PS50810">
    <property type="entry name" value="FRATAXIN_2"/>
    <property type="match status" value="1"/>
</dbReference>
<evidence type="ECO:0000256" key="10">
    <source>
        <dbReference type="ARBA" id="ARBA00023065"/>
    </source>
</evidence>
<evidence type="ECO:0000256" key="8">
    <source>
        <dbReference type="ARBA" id="ARBA00023002"/>
    </source>
</evidence>
<reference evidence="14" key="1">
    <citation type="submission" date="2016-05" db="EMBL/GenBank/DDBJ databases">
        <title>Comparative genomics of biotechnologically important yeasts.</title>
        <authorList>
            <consortium name="DOE Joint Genome Institute"/>
            <person name="Riley R."/>
            <person name="Haridas S."/>
            <person name="Wolfe K.H."/>
            <person name="Lopes M.R."/>
            <person name="Hittinger C.T."/>
            <person name="Goker M."/>
            <person name="Salamov A."/>
            <person name="Wisecaver J."/>
            <person name="Long T.M."/>
            <person name="Aerts A.L."/>
            <person name="Barry K."/>
            <person name="Choi C."/>
            <person name="Clum A."/>
            <person name="Coughlan A.Y."/>
            <person name="Deshpande S."/>
            <person name="Douglass A.P."/>
            <person name="Hanson S.J."/>
            <person name="Klenk H.-P."/>
            <person name="Labutti K."/>
            <person name="Lapidus A."/>
            <person name="Lindquist E."/>
            <person name="Lipzen A."/>
            <person name="Meier-Kolthoff J.P."/>
            <person name="Ohm R.A."/>
            <person name="Otillar R.P."/>
            <person name="Pangilinan J."/>
            <person name="Peng Y."/>
            <person name="Rokas A."/>
            <person name="Rosa C.A."/>
            <person name="Scheuner C."/>
            <person name="Sibirny A.A."/>
            <person name="Slot J.C."/>
            <person name="Stielow J.B."/>
            <person name="Sun H."/>
            <person name="Kurtzman C.P."/>
            <person name="Blackwell M."/>
            <person name="Grigoriev I.V."/>
            <person name="Jeffries T.W."/>
        </authorList>
    </citation>
    <scope>NUCLEOTIDE SEQUENCE [LARGE SCALE GENOMIC DNA]</scope>
    <source>
        <strain evidence="14">NRRL Y-1933</strain>
    </source>
</reference>
<dbReference type="GO" id="GO:0010040">
    <property type="term" value="P:response to iron(II) ion"/>
    <property type="evidence" value="ECO:0007669"/>
    <property type="project" value="EnsemblFungi"/>
</dbReference>
<dbReference type="SMART" id="SM01219">
    <property type="entry name" value="Frataxin_Cyay"/>
    <property type="match status" value="1"/>
</dbReference>
<dbReference type="GO" id="GO:0016226">
    <property type="term" value="P:iron-sulfur cluster assembly"/>
    <property type="evidence" value="ECO:0007669"/>
    <property type="project" value="EnsemblFungi"/>
</dbReference>
<dbReference type="Gene3D" id="3.30.920.10">
    <property type="entry name" value="Frataxin/CyaY"/>
    <property type="match status" value="1"/>
</dbReference>
<keyword evidence="10" id="KW-0406">Ion transport</keyword>
<protein>
    <recommendedName>
        <fullName evidence="3">ferroxidase</fullName>
        <ecNumber evidence="3">1.16.3.1</ecNumber>
    </recommendedName>
</protein>
<dbReference type="PANTHER" id="PTHR16821">
    <property type="entry name" value="FRATAXIN"/>
    <property type="match status" value="1"/>
</dbReference>
<keyword evidence="7" id="KW-0809">Transit peptide</keyword>
<keyword evidence="4" id="KW-0409">Iron storage</keyword>
<comment type="similarity">
    <text evidence="2">Belongs to the frataxin family.</text>
</comment>
<dbReference type="InterPro" id="IPR017789">
    <property type="entry name" value="Frataxin"/>
</dbReference>
<dbReference type="Pfam" id="PF01491">
    <property type="entry name" value="Frataxin_Cyay"/>
    <property type="match status" value="1"/>
</dbReference>
<keyword evidence="14" id="KW-1185">Reference proteome</keyword>
<evidence type="ECO:0000256" key="4">
    <source>
        <dbReference type="ARBA" id="ARBA00022434"/>
    </source>
</evidence>
<keyword evidence="5" id="KW-0813">Transport</keyword>
<dbReference type="OrthoDB" id="1897642at2759"/>
<evidence type="ECO:0000256" key="6">
    <source>
        <dbReference type="ARBA" id="ARBA00022496"/>
    </source>
</evidence>
<sequence length="174" mass="19488">MFRNTLRSSIARSVGGSCLRKALPTVYATPNIWRSKAIQLVNVTRSYALSTQGEEIEDKIDNISASEYGRIADEYLENMSDELEELSMDHEGIEIELVQGVLTVTVPPNGTYVINRQPANKQIWLSSPISGPNRFDSIQSKWIALKDGSSLTEIMENEISEAIQSPFKFESIEM</sequence>
<dbReference type="PROSITE" id="PS01344">
    <property type="entry name" value="FRATAXIN_1"/>
    <property type="match status" value="1"/>
</dbReference>
<dbReference type="InterPro" id="IPR036524">
    <property type="entry name" value="Frataxin/CyaY_sf"/>
</dbReference>
<dbReference type="GO" id="GO:0008199">
    <property type="term" value="F:ferric iron binding"/>
    <property type="evidence" value="ECO:0007669"/>
    <property type="project" value="InterPro"/>
</dbReference>
<name>A0A1E4REN3_9ASCO</name>
<evidence type="ECO:0000256" key="3">
    <source>
        <dbReference type="ARBA" id="ARBA00013107"/>
    </source>
</evidence>
<keyword evidence="8" id="KW-0560">Oxidoreductase</keyword>
<dbReference type="Proteomes" id="UP000095085">
    <property type="component" value="Unassembled WGS sequence"/>
</dbReference>
<dbReference type="GO" id="GO:0006979">
    <property type="term" value="P:response to oxidative stress"/>
    <property type="evidence" value="ECO:0007669"/>
    <property type="project" value="EnsemblFungi"/>
</dbReference>
<proteinExistence type="inferred from homology"/>
<dbReference type="GO" id="GO:0006879">
    <property type="term" value="P:intracellular iron ion homeostasis"/>
    <property type="evidence" value="ECO:0007669"/>
    <property type="project" value="UniProtKB-KW"/>
</dbReference>
<dbReference type="STRING" id="984485.A0A1E4REN3"/>
<dbReference type="GO" id="GO:0006826">
    <property type="term" value="P:iron ion transport"/>
    <property type="evidence" value="ECO:0007669"/>
    <property type="project" value="UniProtKB-KW"/>
</dbReference>
<dbReference type="EC" id="1.16.3.1" evidence="3"/>
<comment type="catalytic activity">
    <reaction evidence="12">
        <text>4 Fe(2+) + O2 + 4 H(+) = 4 Fe(3+) + 2 H2O</text>
        <dbReference type="Rhea" id="RHEA:11148"/>
        <dbReference type="ChEBI" id="CHEBI:15377"/>
        <dbReference type="ChEBI" id="CHEBI:15378"/>
        <dbReference type="ChEBI" id="CHEBI:15379"/>
        <dbReference type="ChEBI" id="CHEBI:29033"/>
        <dbReference type="ChEBI" id="CHEBI:29034"/>
        <dbReference type="EC" id="1.16.3.1"/>
    </reaction>
</comment>
<evidence type="ECO:0000256" key="12">
    <source>
        <dbReference type="ARBA" id="ARBA00047990"/>
    </source>
</evidence>
<evidence type="ECO:0000256" key="2">
    <source>
        <dbReference type="ARBA" id="ARBA00008183"/>
    </source>
</evidence>
<evidence type="ECO:0000256" key="11">
    <source>
        <dbReference type="ARBA" id="ARBA00023128"/>
    </source>
</evidence>
<dbReference type="GeneID" id="30997674"/>
<dbReference type="PANTHER" id="PTHR16821:SF2">
    <property type="entry name" value="FRATAXIN, MITOCHONDRIAL"/>
    <property type="match status" value="1"/>
</dbReference>
<keyword evidence="11" id="KW-0496">Mitochondrion</keyword>
<dbReference type="EMBL" id="KV454544">
    <property type="protein sequence ID" value="ODV65728.1"/>
    <property type="molecule type" value="Genomic_DNA"/>
</dbReference>
<evidence type="ECO:0000256" key="9">
    <source>
        <dbReference type="ARBA" id="ARBA00023004"/>
    </source>
</evidence>
<evidence type="ECO:0000256" key="5">
    <source>
        <dbReference type="ARBA" id="ARBA00022448"/>
    </source>
</evidence>
<keyword evidence="6" id="KW-0410">Iron transport</keyword>
<gene>
    <name evidence="13" type="ORF">HYPBUDRAFT_228343</name>
</gene>
<keyword evidence="9" id="KW-0408">Iron</keyword>
<dbReference type="GO" id="GO:0005759">
    <property type="term" value="C:mitochondrial matrix"/>
    <property type="evidence" value="ECO:0007669"/>
    <property type="project" value="EnsemblFungi"/>
</dbReference>
<comment type="subcellular location">
    <subcellularLocation>
        <location evidence="1">Mitochondrion</location>
    </subcellularLocation>
</comment>
<dbReference type="NCBIfam" id="TIGR03422">
    <property type="entry name" value="mito_frataxin"/>
    <property type="match status" value="1"/>
</dbReference>
<dbReference type="GO" id="GO:0004322">
    <property type="term" value="F:ferroxidase activity"/>
    <property type="evidence" value="ECO:0007669"/>
    <property type="project" value="UniProtKB-EC"/>
</dbReference>
<dbReference type="InterPro" id="IPR002908">
    <property type="entry name" value="Frataxin/CyaY"/>
</dbReference>
<dbReference type="GO" id="GO:0006749">
    <property type="term" value="P:glutathione metabolic process"/>
    <property type="evidence" value="ECO:0007669"/>
    <property type="project" value="EnsemblFungi"/>
</dbReference>
<evidence type="ECO:0000256" key="7">
    <source>
        <dbReference type="ARBA" id="ARBA00022946"/>
    </source>
</evidence>
<dbReference type="NCBIfam" id="TIGR03421">
    <property type="entry name" value="FeS_CyaY"/>
    <property type="match status" value="1"/>
</dbReference>
<dbReference type="GO" id="GO:0034986">
    <property type="term" value="F:iron chaperone activity"/>
    <property type="evidence" value="ECO:0007669"/>
    <property type="project" value="EnsemblFungi"/>
</dbReference>
<evidence type="ECO:0000313" key="14">
    <source>
        <dbReference type="Proteomes" id="UP000095085"/>
    </source>
</evidence>
<accession>A0A1E4REN3</accession>
<dbReference type="SUPFAM" id="SSF55387">
    <property type="entry name" value="Frataxin/Nqo15-like"/>
    <property type="match status" value="1"/>
</dbReference>
<dbReference type="GO" id="GO:0006121">
    <property type="term" value="P:mitochondrial electron transport, succinate to ubiquinone"/>
    <property type="evidence" value="ECO:0007669"/>
    <property type="project" value="EnsemblFungi"/>
</dbReference>
<dbReference type="InterPro" id="IPR020895">
    <property type="entry name" value="Frataxin_CS"/>
</dbReference>
<evidence type="ECO:0000256" key="1">
    <source>
        <dbReference type="ARBA" id="ARBA00004173"/>
    </source>
</evidence>
<dbReference type="GO" id="GO:0042802">
    <property type="term" value="F:identical protein binding"/>
    <property type="evidence" value="ECO:0007669"/>
    <property type="project" value="EnsemblFungi"/>
</dbReference>
<dbReference type="GO" id="GO:0051537">
    <property type="term" value="F:2 iron, 2 sulfur cluster binding"/>
    <property type="evidence" value="ECO:0007669"/>
    <property type="project" value="TreeGrafter"/>
</dbReference>